<proteinExistence type="inferred from homology"/>
<dbReference type="InterPro" id="IPR006626">
    <property type="entry name" value="PbH1"/>
</dbReference>
<protein>
    <submittedName>
        <fullName evidence="6">Glycoside hydrolase family 28 protein</fullName>
    </submittedName>
</protein>
<dbReference type="SMART" id="SM00710">
    <property type="entry name" value="PbH1"/>
    <property type="match status" value="7"/>
</dbReference>
<dbReference type="PANTHER" id="PTHR31339">
    <property type="entry name" value="PECTIN LYASE-RELATED"/>
    <property type="match status" value="1"/>
</dbReference>
<dbReference type="GO" id="GO:0005975">
    <property type="term" value="P:carbohydrate metabolic process"/>
    <property type="evidence" value="ECO:0007669"/>
    <property type="project" value="InterPro"/>
</dbReference>
<name>A0AAE3MBB1_9BACT</name>
<reference evidence="6" key="1">
    <citation type="submission" date="2022-10" db="EMBL/GenBank/DDBJ databases">
        <authorList>
            <person name="Yu W.X."/>
        </authorList>
    </citation>
    <scope>NUCLEOTIDE SEQUENCE</scope>
    <source>
        <strain evidence="6">D04</strain>
    </source>
</reference>
<dbReference type="InterPro" id="IPR024535">
    <property type="entry name" value="RHGA/B-epi-like_pectate_lyase"/>
</dbReference>
<organism evidence="6 7">
    <name type="scientific">Plebeiibacterium marinum</name>
    <dbReference type="NCBI Taxonomy" id="2992111"/>
    <lineage>
        <taxon>Bacteria</taxon>
        <taxon>Pseudomonadati</taxon>
        <taxon>Bacteroidota</taxon>
        <taxon>Bacteroidia</taxon>
        <taxon>Marinilabiliales</taxon>
        <taxon>Marinilabiliaceae</taxon>
        <taxon>Plebeiibacterium</taxon>
    </lineage>
</organism>
<dbReference type="InterPro" id="IPR051801">
    <property type="entry name" value="GH28_Enzymes"/>
</dbReference>
<evidence type="ECO:0000313" key="7">
    <source>
        <dbReference type="Proteomes" id="UP001207408"/>
    </source>
</evidence>
<dbReference type="InterPro" id="IPR011050">
    <property type="entry name" value="Pectin_lyase_fold/virulence"/>
</dbReference>
<dbReference type="GO" id="GO:0004650">
    <property type="term" value="F:polygalacturonase activity"/>
    <property type="evidence" value="ECO:0007669"/>
    <property type="project" value="InterPro"/>
</dbReference>
<keyword evidence="3 4" id="KW-0326">Glycosidase</keyword>
<gene>
    <name evidence="6" type="ORF">OM074_03810</name>
</gene>
<dbReference type="Pfam" id="PF12708">
    <property type="entry name" value="Pect-lyase_RHGA_epim"/>
    <property type="match status" value="1"/>
</dbReference>
<evidence type="ECO:0000256" key="1">
    <source>
        <dbReference type="ARBA" id="ARBA00008834"/>
    </source>
</evidence>
<feature type="domain" description="Rhamnogalacturonase A/B/Epimerase-like pectate lyase" evidence="5">
    <location>
        <begin position="24"/>
        <end position="79"/>
    </location>
</feature>
<dbReference type="Gene3D" id="2.160.20.10">
    <property type="entry name" value="Single-stranded right-handed beta-helix, Pectin lyase-like"/>
    <property type="match status" value="1"/>
</dbReference>
<dbReference type="Proteomes" id="UP001207408">
    <property type="component" value="Unassembled WGS sequence"/>
</dbReference>
<evidence type="ECO:0000256" key="3">
    <source>
        <dbReference type="ARBA" id="ARBA00023295"/>
    </source>
</evidence>
<evidence type="ECO:0000259" key="5">
    <source>
        <dbReference type="Pfam" id="PF12708"/>
    </source>
</evidence>
<accession>A0AAE3MBB1</accession>
<dbReference type="EMBL" id="JAPDPI010000005">
    <property type="protein sequence ID" value="MCW3804738.1"/>
    <property type="molecule type" value="Genomic_DNA"/>
</dbReference>
<comment type="caution">
    <text evidence="6">The sequence shown here is derived from an EMBL/GenBank/DDBJ whole genome shotgun (WGS) entry which is preliminary data.</text>
</comment>
<evidence type="ECO:0000256" key="4">
    <source>
        <dbReference type="RuleBase" id="RU361169"/>
    </source>
</evidence>
<sequence>MKILQTIVLVLSLIFAQTVYGKSYNIQDFGAVADGVTLNTKAIQQAIDKANKKGGGKVIIPSGKFLTGSIQLKSNVELYLEEGAFLLGSTSPYDYFKVKGEGTPESPKTDDNSELGLILAIDASNIKITGQGTIDGQGLALALNGDSLHHAGVLVDKNYNYRRMRPSELVRPKLFRFLQSNNIEIKDVTLTNSANWGLSFDLCKNMILDHLTIINRAYWNNDGMDITDCKNVKITNCNIDAADDGICLKSYHPESCNDSIYIANCTVRSSASAVKFGTGSFGGFKNVTIENIKVFDTFRSAIAIESVDGAVIENIKVKNIVAKNTGNAIFIRLGHRGGEKPGIVRNIHISDMQVEVPFGRPDIDYDLRGPEVDFFHNPFPSSIAGIPGHEIENVTIENVTITFPGRATKGMAYVPLSDLDRVPEQIKKYPEFSMFGELPAWGFYVRHVKGLEFKNIILKLEDKDFRPAFVFDDVEKLDVQNTKLENCGSQAQFALKNVLDYNIDYPVEKITIVK</sequence>
<evidence type="ECO:0000256" key="2">
    <source>
        <dbReference type="ARBA" id="ARBA00022801"/>
    </source>
</evidence>
<keyword evidence="7" id="KW-1185">Reference proteome</keyword>
<evidence type="ECO:0000313" key="6">
    <source>
        <dbReference type="EMBL" id="MCW3804738.1"/>
    </source>
</evidence>
<dbReference type="InterPro" id="IPR012334">
    <property type="entry name" value="Pectin_lyas_fold"/>
</dbReference>
<dbReference type="Pfam" id="PF00295">
    <property type="entry name" value="Glyco_hydro_28"/>
    <property type="match status" value="1"/>
</dbReference>
<dbReference type="AlphaFoldDB" id="A0AAE3MBB1"/>
<dbReference type="RefSeq" id="WP_301197960.1">
    <property type="nucleotide sequence ID" value="NZ_JAPDPI010000005.1"/>
</dbReference>
<keyword evidence="2 4" id="KW-0378">Hydrolase</keyword>
<dbReference type="InterPro" id="IPR000743">
    <property type="entry name" value="Glyco_hydro_28"/>
</dbReference>
<dbReference type="SUPFAM" id="SSF51126">
    <property type="entry name" value="Pectin lyase-like"/>
    <property type="match status" value="1"/>
</dbReference>
<dbReference type="PANTHER" id="PTHR31339:SF9">
    <property type="entry name" value="PLASMIN AND FIBRONECTIN-BINDING PROTEIN A"/>
    <property type="match status" value="1"/>
</dbReference>
<comment type="similarity">
    <text evidence="1 4">Belongs to the glycosyl hydrolase 28 family.</text>
</comment>